<dbReference type="GO" id="GO:0016709">
    <property type="term" value="F:oxidoreductase activity, acting on paired donors, with incorporation or reduction of molecular oxygen, NAD(P)H as one donor, and incorporation of one atom of oxygen"/>
    <property type="evidence" value="ECO:0007669"/>
    <property type="project" value="UniProtKB-ARBA"/>
</dbReference>
<dbReference type="SUPFAM" id="SSF51905">
    <property type="entry name" value="FAD/NAD(P)-binding domain"/>
    <property type="match status" value="1"/>
</dbReference>
<dbReference type="GO" id="GO:0071949">
    <property type="term" value="F:FAD binding"/>
    <property type="evidence" value="ECO:0007669"/>
    <property type="project" value="InterPro"/>
</dbReference>
<dbReference type="PANTHER" id="PTHR43004:SF19">
    <property type="entry name" value="BINDING MONOOXYGENASE, PUTATIVE (JCVI)-RELATED"/>
    <property type="match status" value="1"/>
</dbReference>
<keyword evidence="2" id="KW-0285">Flavoprotein</keyword>
<proteinExistence type="predicted"/>
<sequence length="390" mass="43528">MAKQGVRVTMLDMASAVDDRPRAAHYAPCAIRELRRAGALDAVRAQGVVPGAMCWRKRHPDWEVAVKVDDFVQRSNPDMMTVLPLGQLGQVLMAEGQKEKNIEFRFGHEVVSVGQDDGGAWATCKLSDGGETVVRGDYLCGCDGANSIVRRTLFGERFDGFTWDAQIIATNVYYPLDKMGFEDINFIIDPEDYYMAARITQDGMWRVSYGEDPSFDKEAVLKNQPIKYERMLPGHPKPGDYKITNVGPYRIHQRCAEKMRVGRIAIAADAAHLCNPFGGMGLTGGLVDAGGLADCLIGIAKGWADPEEILDLYCKKRREMYHTVINPVSSDNFRRVSSKDPDKTAKEDEVINMYRQAGVDPEMKKIVDGFMYGPCYDFTQHYNKNASAKI</sequence>
<dbReference type="InterPro" id="IPR036188">
    <property type="entry name" value="FAD/NAD-bd_sf"/>
</dbReference>
<dbReference type="Gene3D" id="3.30.70.2450">
    <property type="match status" value="1"/>
</dbReference>
<dbReference type="EMBL" id="MU001693">
    <property type="protein sequence ID" value="KAF2454146.1"/>
    <property type="molecule type" value="Genomic_DNA"/>
</dbReference>
<accession>A0A6A6NQY7</accession>
<reference evidence="6" key="1">
    <citation type="journal article" date="2020" name="Stud. Mycol.">
        <title>101 Dothideomycetes genomes: a test case for predicting lifestyles and emergence of pathogens.</title>
        <authorList>
            <person name="Haridas S."/>
            <person name="Albert R."/>
            <person name="Binder M."/>
            <person name="Bloem J."/>
            <person name="Labutti K."/>
            <person name="Salamov A."/>
            <person name="Andreopoulos B."/>
            <person name="Baker S."/>
            <person name="Barry K."/>
            <person name="Bills G."/>
            <person name="Bluhm B."/>
            <person name="Cannon C."/>
            <person name="Castanera R."/>
            <person name="Culley D."/>
            <person name="Daum C."/>
            <person name="Ezra D."/>
            <person name="Gonzalez J."/>
            <person name="Henrissat B."/>
            <person name="Kuo A."/>
            <person name="Liang C."/>
            <person name="Lipzen A."/>
            <person name="Lutzoni F."/>
            <person name="Magnuson J."/>
            <person name="Mondo S."/>
            <person name="Nolan M."/>
            <person name="Ohm R."/>
            <person name="Pangilinan J."/>
            <person name="Park H.-J."/>
            <person name="Ramirez L."/>
            <person name="Alfaro M."/>
            <person name="Sun H."/>
            <person name="Tritt A."/>
            <person name="Yoshinaga Y."/>
            <person name="Zwiers L.-H."/>
            <person name="Turgeon B."/>
            <person name="Goodwin S."/>
            <person name="Spatafora J."/>
            <person name="Crous P."/>
            <person name="Grigoriev I."/>
        </authorList>
    </citation>
    <scope>NUCLEOTIDE SEQUENCE</scope>
    <source>
        <strain evidence="6">ATCC 16933</strain>
    </source>
</reference>
<evidence type="ECO:0000313" key="7">
    <source>
        <dbReference type="Proteomes" id="UP000799766"/>
    </source>
</evidence>
<name>A0A6A6NQY7_9PEZI</name>
<dbReference type="Gene3D" id="3.50.50.60">
    <property type="entry name" value="FAD/NAD(P)-binding domain"/>
    <property type="match status" value="1"/>
</dbReference>
<dbReference type="AlphaFoldDB" id="A0A6A6NQY7"/>
<keyword evidence="4" id="KW-0560">Oxidoreductase</keyword>
<evidence type="ECO:0000256" key="1">
    <source>
        <dbReference type="ARBA" id="ARBA00001974"/>
    </source>
</evidence>
<organism evidence="6 7">
    <name type="scientific">Lineolata rhizophorae</name>
    <dbReference type="NCBI Taxonomy" id="578093"/>
    <lineage>
        <taxon>Eukaryota</taxon>
        <taxon>Fungi</taxon>
        <taxon>Dikarya</taxon>
        <taxon>Ascomycota</taxon>
        <taxon>Pezizomycotina</taxon>
        <taxon>Dothideomycetes</taxon>
        <taxon>Dothideomycetes incertae sedis</taxon>
        <taxon>Lineolatales</taxon>
        <taxon>Lineolataceae</taxon>
        <taxon>Lineolata</taxon>
    </lineage>
</organism>
<dbReference type="PANTHER" id="PTHR43004">
    <property type="entry name" value="TRK SYSTEM POTASSIUM UPTAKE PROTEIN"/>
    <property type="match status" value="1"/>
</dbReference>
<gene>
    <name evidence="6" type="ORF">BDY21DRAFT_366549</name>
</gene>
<dbReference type="InterPro" id="IPR002938">
    <property type="entry name" value="FAD-bd"/>
</dbReference>
<evidence type="ECO:0000256" key="2">
    <source>
        <dbReference type="ARBA" id="ARBA00022630"/>
    </source>
</evidence>
<protein>
    <recommendedName>
        <fullName evidence="5">FAD-binding domain-containing protein</fullName>
    </recommendedName>
</protein>
<feature type="domain" description="FAD-binding" evidence="5">
    <location>
        <begin position="2"/>
        <end position="324"/>
    </location>
</feature>
<evidence type="ECO:0000256" key="3">
    <source>
        <dbReference type="ARBA" id="ARBA00022827"/>
    </source>
</evidence>
<evidence type="ECO:0000313" key="6">
    <source>
        <dbReference type="EMBL" id="KAF2454146.1"/>
    </source>
</evidence>
<evidence type="ECO:0000256" key="4">
    <source>
        <dbReference type="ARBA" id="ARBA00023002"/>
    </source>
</evidence>
<dbReference type="Pfam" id="PF01494">
    <property type="entry name" value="FAD_binding_3"/>
    <property type="match status" value="1"/>
</dbReference>
<evidence type="ECO:0000259" key="5">
    <source>
        <dbReference type="Pfam" id="PF01494"/>
    </source>
</evidence>
<comment type="cofactor">
    <cofactor evidence="1">
        <name>FAD</name>
        <dbReference type="ChEBI" id="CHEBI:57692"/>
    </cofactor>
</comment>
<dbReference type="Proteomes" id="UP000799766">
    <property type="component" value="Unassembled WGS sequence"/>
</dbReference>
<keyword evidence="3" id="KW-0274">FAD</keyword>
<dbReference type="InterPro" id="IPR050641">
    <property type="entry name" value="RIFMO-like"/>
</dbReference>
<keyword evidence="7" id="KW-1185">Reference proteome</keyword>
<dbReference type="OrthoDB" id="10016252at2759"/>